<dbReference type="SUPFAM" id="SSF46689">
    <property type="entry name" value="Homeodomain-like"/>
    <property type="match status" value="1"/>
</dbReference>
<evidence type="ECO:0000313" key="4">
    <source>
        <dbReference type="EMBL" id="MBB6694602.1"/>
    </source>
</evidence>
<dbReference type="PROSITE" id="PS50977">
    <property type="entry name" value="HTH_TETR_2"/>
    <property type="match status" value="1"/>
</dbReference>
<feature type="domain" description="HTH tetR-type" evidence="3">
    <location>
        <begin position="14"/>
        <end position="73"/>
    </location>
</feature>
<dbReference type="RefSeq" id="WP_185138561.1">
    <property type="nucleotide sequence ID" value="NZ_JACJVR010000097.1"/>
</dbReference>
<dbReference type="InterPro" id="IPR009057">
    <property type="entry name" value="Homeodomain-like_sf"/>
</dbReference>
<accession>A0A841U4V8</accession>
<evidence type="ECO:0000259" key="3">
    <source>
        <dbReference type="PROSITE" id="PS50977"/>
    </source>
</evidence>
<dbReference type="InterPro" id="IPR001647">
    <property type="entry name" value="HTH_TetR"/>
</dbReference>
<dbReference type="AlphaFoldDB" id="A0A841U4V8"/>
<dbReference type="InterPro" id="IPR050109">
    <property type="entry name" value="HTH-type_TetR-like_transc_reg"/>
</dbReference>
<evidence type="ECO:0000256" key="1">
    <source>
        <dbReference type="ARBA" id="ARBA00023125"/>
    </source>
</evidence>
<reference evidence="4 5" key="1">
    <citation type="submission" date="2020-08" db="EMBL/GenBank/DDBJ databases">
        <title>Cohnella phylogeny.</title>
        <authorList>
            <person name="Dunlap C."/>
        </authorList>
    </citation>
    <scope>NUCLEOTIDE SEQUENCE [LARGE SCALE GENOMIC DNA]</scope>
    <source>
        <strain evidence="4 5">DSM 25239</strain>
    </source>
</reference>
<keyword evidence="5" id="KW-1185">Reference proteome</keyword>
<protein>
    <submittedName>
        <fullName evidence="4">TetR/AcrR family transcriptional regulator</fullName>
    </submittedName>
</protein>
<organism evidence="4 5">
    <name type="scientific">Cohnella xylanilytica</name>
    <dbReference type="NCBI Taxonomy" id="557555"/>
    <lineage>
        <taxon>Bacteria</taxon>
        <taxon>Bacillati</taxon>
        <taxon>Bacillota</taxon>
        <taxon>Bacilli</taxon>
        <taxon>Bacillales</taxon>
        <taxon>Paenibacillaceae</taxon>
        <taxon>Cohnella</taxon>
    </lineage>
</organism>
<dbReference type="Pfam" id="PF00440">
    <property type="entry name" value="TetR_N"/>
    <property type="match status" value="1"/>
</dbReference>
<comment type="caution">
    <text evidence="4">The sequence shown here is derived from an EMBL/GenBank/DDBJ whole genome shotgun (WGS) entry which is preliminary data.</text>
</comment>
<dbReference type="GO" id="GO:0003700">
    <property type="term" value="F:DNA-binding transcription factor activity"/>
    <property type="evidence" value="ECO:0007669"/>
    <property type="project" value="TreeGrafter"/>
</dbReference>
<dbReference type="EMBL" id="JACJVR010000097">
    <property type="protein sequence ID" value="MBB6694602.1"/>
    <property type="molecule type" value="Genomic_DNA"/>
</dbReference>
<sequence length="203" mass="23078">MSPRTKEQNEEIRLARIRQIRAAAADVYLTRGMAFEMRDVAAQAGVGYGTVYHYYSNKYLLFHDLLWNALDSASELTRQALSEEEPARERLRSLSVKLLRLWSEEPMAFILYKMASERFHQLPPESVGRLPERFEAELYLPVVEALRESHGDALAEETANVLIGSLIGSAGLWLYHRHPKMDAERMADLLFAGIADPKASREG</sequence>
<proteinExistence type="predicted"/>
<dbReference type="PANTHER" id="PTHR30055:SF226">
    <property type="entry name" value="HTH-TYPE TRANSCRIPTIONAL REGULATOR PKSA"/>
    <property type="match status" value="1"/>
</dbReference>
<dbReference type="PRINTS" id="PR00455">
    <property type="entry name" value="HTHTETR"/>
</dbReference>
<feature type="DNA-binding region" description="H-T-H motif" evidence="2">
    <location>
        <begin position="36"/>
        <end position="55"/>
    </location>
</feature>
<evidence type="ECO:0000313" key="5">
    <source>
        <dbReference type="Proteomes" id="UP000553776"/>
    </source>
</evidence>
<dbReference type="GO" id="GO:0000976">
    <property type="term" value="F:transcription cis-regulatory region binding"/>
    <property type="evidence" value="ECO:0007669"/>
    <property type="project" value="TreeGrafter"/>
</dbReference>
<evidence type="ECO:0000256" key="2">
    <source>
        <dbReference type="PROSITE-ProRule" id="PRU00335"/>
    </source>
</evidence>
<gene>
    <name evidence="4" type="ORF">H7B90_24705</name>
</gene>
<name>A0A841U4V8_9BACL</name>
<keyword evidence="1 2" id="KW-0238">DNA-binding</keyword>
<dbReference type="PANTHER" id="PTHR30055">
    <property type="entry name" value="HTH-TYPE TRANSCRIPTIONAL REGULATOR RUTR"/>
    <property type="match status" value="1"/>
</dbReference>
<dbReference type="Proteomes" id="UP000553776">
    <property type="component" value="Unassembled WGS sequence"/>
</dbReference>
<dbReference type="Gene3D" id="1.10.357.10">
    <property type="entry name" value="Tetracycline Repressor, domain 2"/>
    <property type="match status" value="1"/>
</dbReference>